<feature type="region of interest" description="Disordered" evidence="1">
    <location>
        <begin position="84"/>
        <end position="120"/>
    </location>
</feature>
<dbReference type="Proteomes" id="UP000277300">
    <property type="component" value="Unassembled WGS sequence"/>
</dbReference>
<accession>A0A3F2RVA9</accession>
<evidence type="ECO:0000313" key="2">
    <source>
        <dbReference type="EMBL" id="RLN64028.1"/>
    </source>
</evidence>
<dbReference type="EMBL" id="MBAD02000120">
    <property type="protein sequence ID" value="RLN71249.1"/>
    <property type="molecule type" value="Genomic_DNA"/>
</dbReference>
<evidence type="ECO:0000313" key="3">
    <source>
        <dbReference type="EMBL" id="RLN71249.1"/>
    </source>
</evidence>
<protein>
    <submittedName>
        <fullName evidence="2">Uncharacterized protein</fullName>
    </submittedName>
</protein>
<comment type="caution">
    <text evidence="2">The sequence shown here is derived from an EMBL/GenBank/DDBJ whole genome shotgun (WGS) entry which is preliminary data.</text>
</comment>
<dbReference type="EMBL" id="MBDO02000082">
    <property type="protein sequence ID" value="RLN64028.1"/>
    <property type="molecule type" value="Genomic_DNA"/>
</dbReference>
<dbReference type="Proteomes" id="UP000284657">
    <property type="component" value="Unassembled WGS sequence"/>
</dbReference>
<evidence type="ECO:0000313" key="4">
    <source>
        <dbReference type="Proteomes" id="UP000277300"/>
    </source>
</evidence>
<organism evidence="2 4">
    <name type="scientific">Phytophthora kernoviae</name>
    <dbReference type="NCBI Taxonomy" id="325452"/>
    <lineage>
        <taxon>Eukaryota</taxon>
        <taxon>Sar</taxon>
        <taxon>Stramenopiles</taxon>
        <taxon>Oomycota</taxon>
        <taxon>Peronosporomycetes</taxon>
        <taxon>Peronosporales</taxon>
        <taxon>Peronosporaceae</taxon>
        <taxon>Phytophthora</taxon>
    </lineage>
</organism>
<name>A0A3F2RVA9_9STRA</name>
<dbReference type="OrthoDB" id="165832at2759"/>
<evidence type="ECO:0000313" key="5">
    <source>
        <dbReference type="Proteomes" id="UP000284657"/>
    </source>
</evidence>
<gene>
    <name evidence="3" type="ORF">BBJ29_005341</name>
    <name evidence="2" type="ORF">BBP00_00003707</name>
</gene>
<dbReference type="AlphaFoldDB" id="A0A3F2RVA9"/>
<feature type="compositionally biased region" description="Basic and acidic residues" evidence="1">
    <location>
        <begin position="84"/>
        <end position="103"/>
    </location>
</feature>
<reference evidence="4 5" key="1">
    <citation type="submission" date="2018-07" db="EMBL/GenBank/DDBJ databases">
        <title>Genome sequencing of oomycete isolates from Chile give support for New Zealand origin for Phytophthora kernoviae and make available the first Nothophytophthora sp. genome.</title>
        <authorList>
            <person name="Studholme D.J."/>
            <person name="Sanfuentes E."/>
            <person name="Panda P."/>
            <person name="Hill R."/>
            <person name="Sambles C."/>
            <person name="Grant M."/>
            <person name="Williams N.M."/>
            <person name="Mcdougal R.L."/>
        </authorList>
    </citation>
    <scope>NUCLEOTIDE SEQUENCE [LARGE SCALE GENOMIC DNA]</scope>
    <source>
        <strain evidence="2">Chile6</strain>
        <strain evidence="3">Chile7</strain>
    </source>
</reference>
<proteinExistence type="predicted"/>
<evidence type="ECO:0000256" key="1">
    <source>
        <dbReference type="SAM" id="MobiDB-lite"/>
    </source>
</evidence>
<sequence>MDVPSWHPANQNAEALRRLQTQGDGAPSKRAEFKVMAGSSVDTSTEAGRQLVDKEDSVVGGGRGLLDPSDRLYLLEQTQLEQAAKSREQLEREAELPLDRVEGSDSQVNDGIARDSSCSK</sequence>